<dbReference type="InterPro" id="IPR014407">
    <property type="entry name" value="McrC_bac"/>
</dbReference>
<dbReference type="PIRSF" id="PIRSF003109">
    <property type="entry name" value="McrC"/>
    <property type="match status" value="1"/>
</dbReference>
<dbReference type="GO" id="GO:0016787">
    <property type="term" value="F:hydrolase activity"/>
    <property type="evidence" value="ECO:0007669"/>
    <property type="project" value="UniProtKB-KW"/>
</dbReference>
<dbReference type="NCBIfam" id="NF007277">
    <property type="entry name" value="PRK09736.1"/>
    <property type="match status" value="1"/>
</dbReference>
<gene>
    <name evidence="1" type="primary">mcrC</name>
    <name evidence="1" type="ORF">WMO65_11615</name>
</gene>
<dbReference type="PANTHER" id="PTHR38733:SF1">
    <property type="entry name" value="TYPE IV METHYL-DIRECTED RESTRICTION ENZYME ECOKMCRBC"/>
    <property type="match status" value="1"/>
</dbReference>
<evidence type="ECO:0000313" key="1">
    <source>
        <dbReference type="EMBL" id="MEQ2431653.1"/>
    </source>
</evidence>
<proteinExistence type="predicted"/>
<evidence type="ECO:0000313" key="2">
    <source>
        <dbReference type="Proteomes" id="UP001457898"/>
    </source>
</evidence>
<accession>A0ABV1DMM6</accession>
<name>A0ABV1DMM6_9FIRM</name>
<dbReference type="RefSeq" id="WP_256157771.1">
    <property type="nucleotide sequence ID" value="NZ_JBBMFP010000009.1"/>
</dbReference>
<dbReference type="GO" id="GO:0004519">
    <property type="term" value="F:endonuclease activity"/>
    <property type="evidence" value="ECO:0007669"/>
    <property type="project" value="UniProtKB-KW"/>
</dbReference>
<dbReference type="InterPro" id="IPR019292">
    <property type="entry name" value="McrC"/>
</dbReference>
<reference evidence="1 2" key="1">
    <citation type="submission" date="2024-03" db="EMBL/GenBank/DDBJ databases">
        <title>Human intestinal bacterial collection.</title>
        <authorList>
            <person name="Pauvert C."/>
            <person name="Hitch T.C.A."/>
            <person name="Clavel T."/>
        </authorList>
    </citation>
    <scope>NUCLEOTIDE SEQUENCE [LARGE SCALE GENOMIC DNA]</scope>
    <source>
        <strain evidence="1 2">CLA-SR-H028</strain>
    </source>
</reference>
<dbReference type="EMBL" id="JBBMFP010000009">
    <property type="protein sequence ID" value="MEQ2431653.1"/>
    <property type="molecule type" value="Genomic_DNA"/>
</dbReference>
<dbReference type="EC" id="3.1.21.-" evidence="1"/>
<protein>
    <submittedName>
        <fullName evidence="1">5-methylcytosine-specific restriction endonuclease system specificity protein McrC</fullName>
        <ecNumber evidence="1">3.1.21.-</ecNumber>
    </submittedName>
</protein>
<keyword evidence="1" id="KW-0378">Hydrolase</keyword>
<sequence length="355" mass="41344">MTKDKSIYIKNIYYMLSYAFQVLKQTNCDSVSAEDFEQVQVLFAAIFTKGVSQQLKRGLYREYITRNETLSVMRGELDLQETIQNRIQRKTRLACEFDELSETNLFNQILKTTIHYLVRDDGVDAERKAALKKVLVFFDGIDLLQPSEIQRVRLHYQRNNKNYEMLMNICYFVLDGMLQTTEKGDYKMAAFSDEHMARLYEKFILEYYRQRYSYLTEAKVAQAKWDLVGETSESMIRFLPVMQTDISLRLGDKMLIIDAKYYGRTLQQQYDKYTLHSGNVYQIFTYVKNQDKDNTGNVAGLLLYAKTDEAITPDCMFNMGGNQIGAKTLDLNVDFKVISAQRDKIAEDFFGAQVA</sequence>
<dbReference type="PANTHER" id="PTHR38733">
    <property type="entry name" value="PROTEIN MCRC"/>
    <property type="match status" value="1"/>
</dbReference>
<dbReference type="Proteomes" id="UP001457898">
    <property type="component" value="Unassembled WGS sequence"/>
</dbReference>
<comment type="caution">
    <text evidence="1">The sequence shown here is derived from an EMBL/GenBank/DDBJ whole genome shotgun (WGS) entry which is preliminary data.</text>
</comment>
<organism evidence="1 2">
    <name type="scientific">Blautia caccae</name>
    <dbReference type="NCBI Taxonomy" id="3133175"/>
    <lineage>
        <taxon>Bacteria</taxon>
        <taxon>Bacillati</taxon>
        <taxon>Bacillota</taxon>
        <taxon>Clostridia</taxon>
        <taxon>Lachnospirales</taxon>
        <taxon>Lachnospiraceae</taxon>
        <taxon>Blautia</taxon>
    </lineage>
</organism>
<keyword evidence="1" id="KW-0540">Nuclease</keyword>
<dbReference type="Pfam" id="PF10117">
    <property type="entry name" value="McrBC"/>
    <property type="match status" value="1"/>
</dbReference>
<keyword evidence="1" id="KW-0255">Endonuclease</keyword>
<keyword evidence="2" id="KW-1185">Reference proteome</keyword>